<evidence type="ECO:0000313" key="2">
    <source>
        <dbReference type="Proteomes" id="UP001497744"/>
    </source>
</evidence>
<protein>
    <submittedName>
        <fullName evidence="1">2-isopropylmalate synthase</fullName>
    </submittedName>
</protein>
<name>A0AAV4LSK2_BABCB</name>
<organism evidence="1 2">
    <name type="scientific">Babesia caballi</name>
    <dbReference type="NCBI Taxonomy" id="5871"/>
    <lineage>
        <taxon>Eukaryota</taxon>
        <taxon>Sar</taxon>
        <taxon>Alveolata</taxon>
        <taxon>Apicomplexa</taxon>
        <taxon>Aconoidasida</taxon>
        <taxon>Piroplasmida</taxon>
        <taxon>Babesiidae</taxon>
        <taxon>Babesia</taxon>
    </lineage>
</organism>
<dbReference type="GeneID" id="94194460"/>
<comment type="caution">
    <text evidence="1">The sequence shown here is derived from an EMBL/GenBank/DDBJ whole genome shotgun (WGS) entry which is preliminary data.</text>
</comment>
<evidence type="ECO:0000313" key="1">
    <source>
        <dbReference type="EMBL" id="GIX62979.1"/>
    </source>
</evidence>
<dbReference type="EMBL" id="BPLF01000002">
    <property type="protein sequence ID" value="GIX62979.1"/>
    <property type="molecule type" value="Genomic_DNA"/>
</dbReference>
<dbReference type="Proteomes" id="UP001497744">
    <property type="component" value="Unassembled WGS sequence"/>
</dbReference>
<accession>A0AAV4LSK2</accession>
<keyword evidence="2" id="KW-1185">Reference proteome</keyword>
<proteinExistence type="predicted"/>
<reference evidence="1 2" key="1">
    <citation type="submission" date="2021-06" db="EMBL/GenBank/DDBJ databases">
        <title>Genome sequence of Babesia caballi.</title>
        <authorList>
            <person name="Yamagishi J."/>
            <person name="Kidaka T."/>
            <person name="Ochi A."/>
        </authorList>
    </citation>
    <scope>NUCLEOTIDE SEQUENCE [LARGE SCALE GENOMIC DNA]</scope>
    <source>
        <strain evidence="1">USDA-D6B2</strain>
    </source>
</reference>
<gene>
    <name evidence="1" type="ORF">BcabD6B2_24140</name>
</gene>
<sequence length="114" mass="12377">MLVLRQLCRGFSSLSRNVEISKIPTAAVLASASGNPLDGVSVANCSDAGFGAVKIHPDLVNNTLSATPGPLSSQIEVVFRRHRGGKVKNKLRNIEKKKKREQNLQKVSTDVKFH</sequence>
<dbReference type="AlphaFoldDB" id="A0AAV4LSK2"/>
<dbReference type="RefSeq" id="XP_067715048.1">
    <property type="nucleotide sequence ID" value="XM_067858947.1"/>
</dbReference>